<dbReference type="AlphaFoldDB" id="A0A371CMC0"/>
<sequence length="661" mass="75058">MWLLKTDGSYELKEYISVIGRPEYAILSHVWVLDGEVSMKHIRDDLGKAKQMPGFRKIRKSCDTARRNGLKWIWIDTCCIDKTSSAELSEAINSMYAWYGEAKVCYAYLSDVKDCEEDPTDAESSFRRSRWFRRGWTLQELISPRSLDFFAENWESLGTKVSLADVLQKVTLIDRKVLLHDTLLEKVSIARRMSWAAQRDTTRAEDRAYSLMGIFNVNMPTMYGEGQRAFTRLQLEILRQSSDQSIFAWGTIHDHDNFVKHEPFFTSSLERPSERRSLLASSPDMFLHSADVEPIPLNSFVDTFKQRIPVLEYYPTNYGIRIHLPLITKRGTPNCFALLACRDGTHGIGLLLRRMDTTPLLDFASSRNNRRHQYYVGLHGGEEDHRGPSFRVFRLPRLPEDRRTLRERVVVTDMYLHSHNPNPERSLASQGSASSDTSRDLLRVRQAKPQKEFVFIFPGYLITRLQKQGFKLDRNKNVPGYTPVKMWSCSEGGSQLKLTLSTHASPPQAVVLFRGPKEAFALAIGVTPAGHAWADGLVKGNEGSEDGDWQGSAHDAAKRIWSKYSDVGSAEDFSMTSWNHYTRVFGNDTSAVRVTFKPLVAVEEQVEGRVRVRCECNIELIGTAHGPQRSRKPSLLVDAANNLADTAVESKACANGRMYLT</sequence>
<evidence type="ECO:0000259" key="2">
    <source>
        <dbReference type="Pfam" id="PF06985"/>
    </source>
</evidence>
<keyword evidence="5" id="KW-1185">Reference proteome</keyword>
<dbReference type="Pfam" id="PF06985">
    <property type="entry name" value="HET"/>
    <property type="match status" value="1"/>
</dbReference>
<feature type="domain" description="DUF8212" evidence="3">
    <location>
        <begin position="228"/>
        <end position="327"/>
    </location>
</feature>
<name>A0A371CMC0_9APHY</name>
<dbReference type="PANTHER" id="PTHR10622:SF10">
    <property type="entry name" value="HET DOMAIN-CONTAINING PROTEIN"/>
    <property type="match status" value="1"/>
</dbReference>
<protein>
    <submittedName>
        <fullName evidence="4">HET-domain-containing protein</fullName>
    </submittedName>
</protein>
<evidence type="ECO:0000256" key="1">
    <source>
        <dbReference type="SAM" id="MobiDB-lite"/>
    </source>
</evidence>
<dbReference type="InterPro" id="IPR010730">
    <property type="entry name" value="HET"/>
</dbReference>
<evidence type="ECO:0000313" key="4">
    <source>
        <dbReference type="EMBL" id="RDX41407.1"/>
    </source>
</evidence>
<evidence type="ECO:0000259" key="3">
    <source>
        <dbReference type="Pfam" id="PF26640"/>
    </source>
</evidence>
<feature type="compositionally biased region" description="Polar residues" evidence="1">
    <location>
        <begin position="419"/>
        <end position="436"/>
    </location>
</feature>
<accession>A0A371CMC0</accession>
<dbReference type="OrthoDB" id="5122891at2759"/>
<dbReference type="InterPro" id="IPR058525">
    <property type="entry name" value="DUF8212"/>
</dbReference>
<feature type="domain" description="Heterokaryon incompatibility" evidence="2">
    <location>
        <begin position="24"/>
        <end position="116"/>
    </location>
</feature>
<feature type="region of interest" description="Disordered" evidence="1">
    <location>
        <begin position="416"/>
        <end position="439"/>
    </location>
</feature>
<dbReference type="Pfam" id="PF26640">
    <property type="entry name" value="DUF8212"/>
    <property type="match status" value="1"/>
</dbReference>
<dbReference type="STRING" id="139420.A0A371CMC0"/>
<evidence type="ECO:0000313" key="5">
    <source>
        <dbReference type="Proteomes" id="UP000256964"/>
    </source>
</evidence>
<proteinExistence type="predicted"/>
<dbReference type="PANTHER" id="PTHR10622">
    <property type="entry name" value="HET DOMAIN-CONTAINING PROTEIN"/>
    <property type="match status" value="1"/>
</dbReference>
<dbReference type="EMBL" id="KZ857513">
    <property type="protein sequence ID" value="RDX41407.1"/>
    <property type="molecule type" value="Genomic_DNA"/>
</dbReference>
<gene>
    <name evidence="4" type="ORF">OH76DRAFT_218034</name>
</gene>
<dbReference type="Proteomes" id="UP000256964">
    <property type="component" value="Unassembled WGS sequence"/>
</dbReference>
<organism evidence="4 5">
    <name type="scientific">Lentinus brumalis</name>
    <dbReference type="NCBI Taxonomy" id="2498619"/>
    <lineage>
        <taxon>Eukaryota</taxon>
        <taxon>Fungi</taxon>
        <taxon>Dikarya</taxon>
        <taxon>Basidiomycota</taxon>
        <taxon>Agaricomycotina</taxon>
        <taxon>Agaricomycetes</taxon>
        <taxon>Polyporales</taxon>
        <taxon>Polyporaceae</taxon>
        <taxon>Lentinus</taxon>
    </lineage>
</organism>
<reference evidence="4 5" key="1">
    <citation type="journal article" date="2018" name="Biotechnol. Biofuels">
        <title>Integrative visual omics of the white-rot fungus Polyporus brumalis exposes the biotechnological potential of its oxidative enzymes for delignifying raw plant biomass.</title>
        <authorList>
            <person name="Miyauchi S."/>
            <person name="Rancon A."/>
            <person name="Drula E."/>
            <person name="Hage H."/>
            <person name="Chaduli D."/>
            <person name="Favel A."/>
            <person name="Grisel S."/>
            <person name="Henrissat B."/>
            <person name="Herpoel-Gimbert I."/>
            <person name="Ruiz-Duenas F.J."/>
            <person name="Chevret D."/>
            <person name="Hainaut M."/>
            <person name="Lin J."/>
            <person name="Wang M."/>
            <person name="Pangilinan J."/>
            <person name="Lipzen A."/>
            <person name="Lesage-Meessen L."/>
            <person name="Navarro D."/>
            <person name="Riley R."/>
            <person name="Grigoriev I.V."/>
            <person name="Zhou S."/>
            <person name="Raouche S."/>
            <person name="Rosso M.N."/>
        </authorList>
    </citation>
    <scope>NUCLEOTIDE SEQUENCE [LARGE SCALE GENOMIC DNA]</scope>
    <source>
        <strain evidence="4 5">BRFM 1820</strain>
    </source>
</reference>